<feature type="region of interest" description="Disordered" evidence="1">
    <location>
        <begin position="1"/>
        <end position="28"/>
    </location>
</feature>
<dbReference type="Proteomes" id="UP000272015">
    <property type="component" value="Unassembled WGS sequence"/>
</dbReference>
<keyword evidence="4" id="KW-1185">Reference proteome</keyword>
<reference evidence="3 4" key="1">
    <citation type="submission" date="2018-09" db="EMBL/GenBank/DDBJ databases">
        <title>Novel species of Cryobacterium.</title>
        <authorList>
            <person name="Liu Q."/>
            <person name="Xin Y.-H."/>
        </authorList>
    </citation>
    <scope>NUCLEOTIDE SEQUENCE [LARGE SCALE GENOMIC DNA]</scope>
    <source>
        <strain evidence="3 4">Hh39</strain>
    </source>
</reference>
<feature type="transmembrane region" description="Helical" evidence="2">
    <location>
        <begin position="33"/>
        <end position="51"/>
    </location>
</feature>
<dbReference type="RefSeq" id="WP_119976050.1">
    <property type="nucleotide sequence ID" value="NZ_JBHSQA010000001.1"/>
</dbReference>
<keyword evidence="2" id="KW-0472">Membrane</keyword>
<dbReference type="EMBL" id="QZVS01000094">
    <property type="protein sequence ID" value="RJT86152.1"/>
    <property type="molecule type" value="Genomic_DNA"/>
</dbReference>
<keyword evidence="2" id="KW-1133">Transmembrane helix</keyword>
<dbReference type="OrthoDB" id="5124217at2"/>
<feature type="compositionally biased region" description="Polar residues" evidence="1">
    <location>
        <begin position="1"/>
        <end position="11"/>
    </location>
</feature>
<evidence type="ECO:0000256" key="2">
    <source>
        <dbReference type="SAM" id="Phobius"/>
    </source>
</evidence>
<feature type="transmembrane region" description="Helical" evidence="2">
    <location>
        <begin position="90"/>
        <end position="111"/>
    </location>
</feature>
<gene>
    <name evidence="3" type="ORF">D6T64_17945</name>
</gene>
<protein>
    <submittedName>
        <fullName evidence="3">Uncharacterized protein</fullName>
    </submittedName>
</protein>
<feature type="transmembrane region" description="Helical" evidence="2">
    <location>
        <begin position="57"/>
        <end position="78"/>
    </location>
</feature>
<proteinExistence type="predicted"/>
<keyword evidence="2" id="KW-0812">Transmembrane</keyword>
<comment type="caution">
    <text evidence="3">The sequence shown here is derived from an EMBL/GenBank/DDBJ whole genome shotgun (WGS) entry which is preliminary data.</text>
</comment>
<evidence type="ECO:0000313" key="4">
    <source>
        <dbReference type="Proteomes" id="UP000272015"/>
    </source>
</evidence>
<sequence>MNVQQSNQQGNEPGDSSAHRQPAGSRRSQQRSIVAVWLLAVVGAVLTAVLSDPAERLTWIGLTLAGCTLATLSLQIAAGEKVGYVSRVTSSITGAVVVLAVATGIFALLGLGS</sequence>
<name>A0A3A5MM82_9MICO</name>
<accession>A0A3A5MM82</accession>
<dbReference type="AlphaFoldDB" id="A0A3A5MM82"/>
<evidence type="ECO:0000256" key="1">
    <source>
        <dbReference type="SAM" id="MobiDB-lite"/>
    </source>
</evidence>
<organism evidence="3 4">
    <name type="scientific">Cryobacterium melibiosiphilum</name>
    <dbReference type="NCBI Taxonomy" id="995039"/>
    <lineage>
        <taxon>Bacteria</taxon>
        <taxon>Bacillati</taxon>
        <taxon>Actinomycetota</taxon>
        <taxon>Actinomycetes</taxon>
        <taxon>Micrococcales</taxon>
        <taxon>Microbacteriaceae</taxon>
        <taxon>Cryobacterium</taxon>
    </lineage>
</organism>
<evidence type="ECO:0000313" key="3">
    <source>
        <dbReference type="EMBL" id="RJT86152.1"/>
    </source>
</evidence>